<accession>A0A8T8BW72</accession>
<protein>
    <submittedName>
        <fullName evidence="1">DUF1534 domain-containing protein</fullName>
    </submittedName>
</protein>
<gene>
    <name evidence="1" type="ORF">PMA4326_000640</name>
</gene>
<name>A0A8T8BW72_PSEYM</name>
<evidence type="ECO:0000313" key="2">
    <source>
        <dbReference type="Proteomes" id="UP000003811"/>
    </source>
</evidence>
<organism evidence="1 2">
    <name type="scientific">Pseudomonas syringae pv. maculicola str. ES4326</name>
    <dbReference type="NCBI Taxonomy" id="629265"/>
    <lineage>
        <taxon>Bacteria</taxon>
        <taxon>Pseudomonadati</taxon>
        <taxon>Pseudomonadota</taxon>
        <taxon>Gammaproteobacteria</taxon>
        <taxon>Pseudomonadales</taxon>
        <taxon>Pseudomonadaceae</taxon>
        <taxon>Pseudomonas</taxon>
    </lineage>
</organism>
<evidence type="ECO:0000313" key="1">
    <source>
        <dbReference type="EMBL" id="QHE95286.1"/>
    </source>
</evidence>
<sequence>MGDALRHKSARRRRVRIGRGASRTACDAERRTIVEVIVPRAGKCSEAGIVIFRS</sequence>
<dbReference type="AlphaFoldDB" id="A0A8T8BW72"/>
<dbReference type="EMBL" id="CP047260">
    <property type="protein sequence ID" value="QHE95286.1"/>
    <property type="molecule type" value="Genomic_DNA"/>
</dbReference>
<dbReference type="Proteomes" id="UP000003811">
    <property type="component" value="Chromosome"/>
</dbReference>
<reference evidence="1 2" key="1">
    <citation type="journal article" date="2011" name="PLoS Pathog.">
        <title>Dynamic evolution of pathogenicity revealed by sequencing and comparative genomics of 19 Pseudomonas syringae isolates.</title>
        <authorList>
            <person name="Baltrus D.A."/>
            <person name="Nishimura M.T."/>
            <person name="Romanchuk A."/>
            <person name="Chang J.H."/>
            <person name="Mukhtar M.S."/>
            <person name="Cherkis K."/>
            <person name="Roach J."/>
            <person name="Grant S.R."/>
            <person name="Jones C.D."/>
            <person name="Dangl J.L."/>
        </authorList>
    </citation>
    <scope>NUCLEOTIDE SEQUENCE [LARGE SCALE GENOMIC DNA]</scope>
    <source>
        <strain evidence="1 2">ES4326</strain>
    </source>
</reference>
<proteinExistence type="predicted"/>
<dbReference type="AntiFam" id="ANF00261">
    <property type="entry name" value="Protein of unknown function (DUF1534)"/>
</dbReference>